<organism evidence="6 7">
    <name type="scientific">Diatrype stigma</name>
    <dbReference type="NCBI Taxonomy" id="117547"/>
    <lineage>
        <taxon>Eukaryota</taxon>
        <taxon>Fungi</taxon>
        <taxon>Dikarya</taxon>
        <taxon>Ascomycota</taxon>
        <taxon>Pezizomycotina</taxon>
        <taxon>Sordariomycetes</taxon>
        <taxon>Xylariomycetidae</taxon>
        <taxon>Xylariales</taxon>
        <taxon>Diatrypaceae</taxon>
        <taxon>Diatrype</taxon>
    </lineage>
</organism>
<name>A0AAN9YNM4_9PEZI</name>
<evidence type="ECO:0000259" key="5">
    <source>
        <dbReference type="Pfam" id="PF00150"/>
    </source>
</evidence>
<dbReference type="EMBL" id="JAKJXP020000056">
    <property type="protein sequence ID" value="KAK7750981.1"/>
    <property type="molecule type" value="Genomic_DNA"/>
</dbReference>
<proteinExistence type="inferred from homology"/>
<dbReference type="InterPro" id="IPR001547">
    <property type="entry name" value="Glyco_hydro_5"/>
</dbReference>
<evidence type="ECO:0000256" key="3">
    <source>
        <dbReference type="ARBA" id="ARBA00023295"/>
    </source>
</evidence>
<evidence type="ECO:0000313" key="6">
    <source>
        <dbReference type="EMBL" id="KAK7750981.1"/>
    </source>
</evidence>
<evidence type="ECO:0000256" key="4">
    <source>
        <dbReference type="RuleBase" id="RU361153"/>
    </source>
</evidence>
<keyword evidence="3 4" id="KW-0326">Glycosidase</keyword>
<dbReference type="GO" id="GO:0000272">
    <property type="term" value="P:polysaccharide catabolic process"/>
    <property type="evidence" value="ECO:0007669"/>
    <property type="project" value="InterPro"/>
</dbReference>
<feature type="domain" description="Glycoside hydrolase family 5" evidence="5">
    <location>
        <begin position="10"/>
        <end position="192"/>
    </location>
</feature>
<dbReference type="AlphaFoldDB" id="A0AAN9YNM4"/>
<evidence type="ECO:0000313" key="7">
    <source>
        <dbReference type="Proteomes" id="UP001320420"/>
    </source>
</evidence>
<dbReference type="GO" id="GO:0004553">
    <property type="term" value="F:hydrolase activity, hydrolyzing O-glycosyl compounds"/>
    <property type="evidence" value="ECO:0007669"/>
    <property type="project" value="InterPro"/>
</dbReference>
<reference evidence="6 7" key="1">
    <citation type="submission" date="2024-02" db="EMBL/GenBank/DDBJ databases">
        <title>De novo assembly and annotation of 12 fungi associated with fruit tree decline syndrome in Ontario, Canada.</title>
        <authorList>
            <person name="Sulman M."/>
            <person name="Ellouze W."/>
            <person name="Ilyukhin E."/>
        </authorList>
    </citation>
    <scope>NUCLEOTIDE SEQUENCE [LARGE SCALE GENOMIC DNA]</scope>
    <source>
        <strain evidence="6 7">M11/M66-122</strain>
    </source>
</reference>
<accession>A0AAN9YNM4</accession>
<keyword evidence="2 4" id="KW-0378">Hydrolase</keyword>
<keyword evidence="7" id="KW-1185">Reference proteome</keyword>
<dbReference type="Proteomes" id="UP001320420">
    <property type="component" value="Unassembled WGS sequence"/>
</dbReference>
<comment type="similarity">
    <text evidence="1 4">Belongs to the glycosyl hydrolase 5 (cellulase A) family.</text>
</comment>
<evidence type="ECO:0000256" key="1">
    <source>
        <dbReference type="ARBA" id="ARBA00005641"/>
    </source>
</evidence>
<evidence type="ECO:0000256" key="2">
    <source>
        <dbReference type="ARBA" id="ARBA00022801"/>
    </source>
</evidence>
<comment type="caution">
    <text evidence="6">The sequence shown here is derived from an EMBL/GenBank/DDBJ whole genome shotgun (WGS) entry which is preliminary data.</text>
</comment>
<dbReference type="SUPFAM" id="SSF51445">
    <property type="entry name" value="(Trans)glycosidases"/>
    <property type="match status" value="1"/>
</dbReference>
<dbReference type="InterPro" id="IPR017853">
    <property type="entry name" value="GH"/>
</dbReference>
<dbReference type="PANTHER" id="PTHR31263">
    <property type="entry name" value="CELLULASE FAMILY PROTEIN (AFU_ORTHOLOGUE AFUA_5G14560)"/>
    <property type="match status" value="1"/>
</dbReference>
<dbReference type="Gene3D" id="3.20.20.80">
    <property type="entry name" value="Glycosidases"/>
    <property type="match status" value="1"/>
</dbReference>
<dbReference type="PANTHER" id="PTHR31263:SF0">
    <property type="entry name" value="CELLULASE FAMILY PROTEIN (AFU_ORTHOLOGUE AFUA_5G14560)"/>
    <property type="match status" value="1"/>
</dbReference>
<sequence length="238" mass="26691">MMVANFSRYFHTQDWLDGLTAMATWATNQPGVIGFGLRNEVRELLLQGTNGRSDWYDYMGQAAKAVHGANPDALILMGGTLSSTDLIHVKAKNIDWSDWAGKHVWEWHAYSFTVNFPNSGKDCGFTQGQYGFNNGFVLEQGKDYTAPLILSEFGFGQAGGDNDGLSDKDKQYFDCIKDYVIQNDSEWAIWAVMGSYYVRDGTIDYDEPYGILDKDWAALRNPKLGDLLADMFKQTQGP</sequence>
<gene>
    <name evidence="6" type="ORF">SLS62_007114</name>
</gene>
<dbReference type="Pfam" id="PF00150">
    <property type="entry name" value="Cellulase"/>
    <property type="match status" value="1"/>
</dbReference>
<protein>
    <recommendedName>
        <fullName evidence="5">Glycoside hydrolase family 5 domain-containing protein</fullName>
    </recommendedName>
</protein>